<sequence>MTRLQAFTLAHPPSPRKTVQSYLLTLQGPFEDPGLEPLSSSPAYTRDRTPRSPPNNRLETALTLHPYHHHHEHDKNHRKGKEGLERDGQKPKKSLVAALQPRLSNQLGAGVQPQQASASSSLKPAPKPTKVKENERRNKASRFVRDDSSSAELIARIDQASDRQNEPEPGPSRQRQEEPTMEEPVKVAEPSRRARKENEPAKPKHKSKASPETAKARDSKQDGLSKGKGKAKAEPTVEELEEQEAEEQRRRAKALIVKDRSKSATAVGTAAAAKVVAAANTSSSRKSKRITPSTSDESILPKAAPKPHKKTKADHAHGFVIEIPRAKNLGASRLTLQPPRKLGVFKKGAASGKVNVKNALPDLPFSEHAFLDVPQPSDSKLGPSASPSDMSSIEPLPAPTEKPPIFATNKKPREKQQPRQPAPDSDRTSSLSGLVAIVAPRKAALPKGARRLDLEPAPLRNPLGPSPRLSNSRISSSNASMLSPAASAIADTTSLHSAYSLRLRRERATKTAAAPTPSNLGSAPVIDTSAFWSKAANAAITTTTKSPPVNDSASTMPTSKEGQVSSLPQDSSSGFIQPDSQIDNALTPSSSSIERLLQDCAMPLQEASSESVPLQFDQPLTIDEDLGGSARWRSPALAAHSGQLVGSVIEQQLRDSEELMYASKRIKQRDALAPTHDCLVQTAFVTAPSSSLSSPPSLLDNPPLSDESFDSVEPVFIEPTSFSPRQTRSHQRVVQSERQDDSTEFHEAMRRFWPRSKC</sequence>
<feature type="region of interest" description="Disordered" evidence="1">
    <location>
        <begin position="28"/>
        <end position="314"/>
    </location>
</feature>
<evidence type="ECO:0000313" key="3">
    <source>
        <dbReference type="Proteomes" id="UP000198372"/>
    </source>
</evidence>
<feature type="compositionally biased region" description="Basic and acidic residues" evidence="1">
    <location>
        <begin position="214"/>
        <end position="235"/>
    </location>
</feature>
<feature type="compositionally biased region" description="Basic and acidic residues" evidence="1">
    <location>
        <begin position="81"/>
        <end position="90"/>
    </location>
</feature>
<name>A0A238FIF7_9BASI</name>
<feature type="region of interest" description="Disordered" evidence="1">
    <location>
        <begin position="718"/>
        <end position="745"/>
    </location>
</feature>
<evidence type="ECO:0000313" key="2">
    <source>
        <dbReference type="EMBL" id="SCV71931.1"/>
    </source>
</evidence>
<feature type="compositionally biased region" description="Low complexity" evidence="1">
    <location>
        <begin position="112"/>
        <end position="124"/>
    </location>
</feature>
<feature type="compositionally biased region" description="Basic and acidic residues" evidence="1">
    <location>
        <begin position="735"/>
        <end position="745"/>
    </location>
</feature>
<protein>
    <submittedName>
        <fullName evidence="2">BQ2448_4625 protein</fullName>
    </submittedName>
</protein>
<feature type="compositionally biased region" description="Low complexity" evidence="1">
    <location>
        <begin position="263"/>
        <end position="284"/>
    </location>
</feature>
<feature type="compositionally biased region" description="Basic and acidic residues" evidence="1">
    <location>
        <begin position="174"/>
        <end position="202"/>
    </location>
</feature>
<feature type="region of interest" description="Disordered" evidence="1">
    <location>
        <begin position="369"/>
        <end position="476"/>
    </location>
</feature>
<dbReference type="AlphaFoldDB" id="A0A238FIF7"/>
<feature type="compositionally biased region" description="Acidic residues" evidence="1">
    <location>
        <begin position="236"/>
        <end position="245"/>
    </location>
</feature>
<feature type="compositionally biased region" description="Basic and acidic residues" evidence="1">
    <location>
        <begin position="130"/>
        <end position="148"/>
    </location>
</feature>
<dbReference type="STRING" id="269621.A0A238FIF7"/>
<proteinExistence type="predicted"/>
<dbReference type="EMBL" id="FMSP01000008">
    <property type="protein sequence ID" value="SCV71931.1"/>
    <property type="molecule type" value="Genomic_DNA"/>
</dbReference>
<evidence type="ECO:0000256" key="1">
    <source>
        <dbReference type="SAM" id="MobiDB-lite"/>
    </source>
</evidence>
<dbReference type="Proteomes" id="UP000198372">
    <property type="component" value="Unassembled WGS sequence"/>
</dbReference>
<dbReference type="OrthoDB" id="2537141at2759"/>
<feature type="compositionally biased region" description="Basic residues" evidence="1">
    <location>
        <begin position="66"/>
        <end position="80"/>
    </location>
</feature>
<reference evidence="3" key="1">
    <citation type="submission" date="2016-09" db="EMBL/GenBank/DDBJ databases">
        <authorList>
            <person name="Jeantristanb JTB J.-T."/>
            <person name="Ricardo R."/>
        </authorList>
    </citation>
    <scope>NUCLEOTIDE SEQUENCE [LARGE SCALE GENOMIC DNA]</scope>
</reference>
<accession>A0A238FIF7</accession>
<feature type="compositionally biased region" description="Polar residues" evidence="1">
    <location>
        <begin position="720"/>
        <end position="734"/>
    </location>
</feature>
<gene>
    <name evidence="2" type="ORF">BQ2448_4625</name>
</gene>
<feature type="region of interest" description="Disordered" evidence="1">
    <location>
        <begin position="542"/>
        <end position="587"/>
    </location>
</feature>
<feature type="compositionally biased region" description="Polar residues" evidence="1">
    <location>
        <begin position="545"/>
        <end position="587"/>
    </location>
</feature>
<keyword evidence="3" id="KW-1185">Reference proteome</keyword>
<feature type="compositionally biased region" description="Low complexity" evidence="1">
    <location>
        <begin position="466"/>
        <end position="476"/>
    </location>
</feature>
<organism evidence="2 3">
    <name type="scientific">Microbotryum intermedium</name>
    <dbReference type="NCBI Taxonomy" id="269621"/>
    <lineage>
        <taxon>Eukaryota</taxon>
        <taxon>Fungi</taxon>
        <taxon>Dikarya</taxon>
        <taxon>Basidiomycota</taxon>
        <taxon>Pucciniomycotina</taxon>
        <taxon>Microbotryomycetes</taxon>
        <taxon>Microbotryales</taxon>
        <taxon>Microbotryaceae</taxon>
        <taxon>Microbotryum</taxon>
    </lineage>
</organism>